<proteinExistence type="predicted"/>
<organism evidence="2 3">
    <name type="scientific">Volvox reticuliferus</name>
    <dbReference type="NCBI Taxonomy" id="1737510"/>
    <lineage>
        <taxon>Eukaryota</taxon>
        <taxon>Viridiplantae</taxon>
        <taxon>Chlorophyta</taxon>
        <taxon>core chlorophytes</taxon>
        <taxon>Chlorophyceae</taxon>
        <taxon>CS clade</taxon>
        <taxon>Chlamydomonadales</taxon>
        <taxon>Volvocaceae</taxon>
        <taxon>Volvox</taxon>
    </lineage>
</organism>
<gene>
    <name evidence="2" type="ORF">Vretimale_4338</name>
</gene>
<keyword evidence="1" id="KW-0472">Membrane</keyword>
<dbReference type="EMBL" id="BNCQ01000006">
    <property type="protein sequence ID" value="GIL99093.1"/>
    <property type="molecule type" value="Genomic_DNA"/>
</dbReference>
<dbReference type="Proteomes" id="UP000722791">
    <property type="component" value="Unassembled WGS sequence"/>
</dbReference>
<accession>A0A8J4G196</accession>
<feature type="transmembrane region" description="Helical" evidence="1">
    <location>
        <begin position="99"/>
        <end position="121"/>
    </location>
</feature>
<evidence type="ECO:0000313" key="2">
    <source>
        <dbReference type="EMBL" id="GIL99093.1"/>
    </source>
</evidence>
<protein>
    <submittedName>
        <fullName evidence="2">Uncharacterized protein</fullName>
    </submittedName>
</protein>
<feature type="non-terminal residue" evidence="2">
    <location>
        <position position="1"/>
    </location>
</feature>
<evidence type="ECO:0000313" key="3">
    <source>
        <dbReference type="Proteomes" id="UP000722791"/>
    </source>
</evidence>
<evidence type="ECO:0000256" key="1">
    <source>
        <dbReference type="SAM" id="Phobius"/>
    </source>
</evidence>
<reference evidence="2" key="1">
    <citation type="journal article" date="2021" name="Proc. Natl. Acad. Sci. U.S.A.">
        <title>Three genomes in the algal genus Volvox reveal the fate of a haploid sex-determining region after a transition to homothallism.</title>
        <authorList>
            <person name="Yamamoto K."/>
            <person name="Hamaji T."/>
            <person name="Kawai-Toyooka H."/>
            <person name="Matsuzaki R."/>
            <person name="Takahashi F."/>
            <person name="Nishimura Y."/>
            <person name="Kawachi M."/>
            <person name="Noguchi H."/>
            <person name="Minakuchi Y."/>
            <person name="Umen J.G."/>
            <person name="Toyoda A."/>
            <person name="Nozaki H."/>
        </authorList>
    </citation>
    <scope>NUCLEOTIDE SEQUENCE</scope>
    <source>
        <strain evidence="2">NIES-3785</strain>
    </source>
</reference>
<name>A0A8J4G196_9CHLO</name>
<keyword evidence="1" id="KW-1133">Transmembrane helix</keyword>
<dbReference type="AlphaFoldDB" id="A0A8J4G196"/>
<feature type="transmembrane region" description="Helical" evidence="1">
    <location>
        <begin position="127"/>
        <end position="145"/>
    </location>
</feature>
<comment type="caution">
    <text evidence="2">The sequence shown here is derived from an EMBL/GenBank/DDBJ whole genome shotgun (WGS) entry which is preliminary data.</text>
</comment>
<sequence>GGRDRNELVSVCPHPNLRPGILLAKRNQLWTPGTRSGATKPKEDTLRRCYHYNNITRHNISDCCSGWTHTSVVVTAAVMAESAPSKRGPRREQMETEEIVAVVVAVSVAVFVAVFVALFVVLLVVLLVMQLLAGIAALLAMPLAVRPS</sequence>
<keyword evidence="1" id="KW-0812">Transmembrane</keyword>